<reference evidence="2" key="1">
    <citation type="submission" date="2020-07" db="EMBL/GenBank/DDBJ databases">
        <title>Huge and variable diversity of episymbiotic CPR bacteria and DPANN archaea in groundwater ecosystems.</title>
        <authorList>
            <person name="He C.Y."/>
            <person name="Keren R."/>
            <person name="Whittaker M."/>
            <person name="Farag I.F."/>
            <person name="Doudna J."/>
            <person name="Cate J.H.D."/>
            <person name="Banfield J.F."/>
        </authorList>
    </citation>
    <scope>NUCLEOTIDE SEQUENCE</scope>
    <source>
        <strain evidence="2">NC_groundwater_763_Ag_S-0.2um_68_21</strain>
    </source>
</reference>
<accession>A0A932MMI2</accession>
<gene>
    <name evidence="2" type="ORF">HYZ11_03845</name>
</gene>
<sequence>MRERMGHPRKKDPALGQILQGDAPFGAEAPPLGAFLKEEIRAGERGFTFRGREPLREIAAHLDGILRLGLPGRTVSVLKGAQVGLTTLAIGLALYAAAVRRLNVGYFLPDQDFADRFDATRVRPLLRGSKLARAMREGCWKGASPKGLLEFPRVDGSRFLYVLGLRDIGNAISLPLDLLIRDEVDDLPPGNLKWSEDRLDASRLALTVNLAVGRMPGEGIHAMYLRGDQRRWLVPCLGCGKEWALEEEWPGVLKEEEGRLLLACPGCGAALSPRGGRWAAAAPGESGGERSYRLSQLAVPAIGLERVAAKWEAARLPGERARFRCSSLAMPDAGEMQPLTRALFRRLRDDAPCWLEEVPA</sequence>
<comment type="caution">
    <text evidence="2">The sequence shown here is derived from an EMBL/GenBank/DDBJ whole genome shotgun (WGS) entry which is preliminary data.</text>
</comment>
<dbReference type="EMBL" id="JACPUR010000010">
    <property type="protein sequence ID" value="MBI3126718.1"/>
    <property type="molecule type" value="Genomic_DNA"/>
</dbReference>
<name>A0A932MMI2_UNCTE</name>
<protein>
    <submittedName>
        <fullName evidence="2">Phage terminase large subunit family protein</fullName>
    </submittedName>
</protein>
<proteinExistence type="predicted"/>
<dbReference type="GO" id="GO:0016887">
    <property type="term" value="F:ATP hydrolysis activity"/>
    <property type="evidence" value="ECO:0007669"/>
    <property type="project" value="InterPro"/>
</dbReference>
<organism evidence="2 3">
    <name type="scientific">Tectimicrobiota bacterium</name>
    <dbReference type="NCBI Taxonomy" id="2528274"/>
    <lineage>
        <taxon>Bacteria</taxon>
        <taxon>Pseudomonadati</taxon>
        <taxon>Nitrospinota/Tectimicrobiota group</taxon>
        <taxon>Candidatus Tectimicrobiota</taxon>
    </lineage>
</organism>
<dbReference type="InterPro" id="IPR046453">
    <property type="entry name" value="GpA_ATPase"/>
</dbReference>
<dbReference type="AlphaFoldDB" id="A0A932MMI2"/>
<evidence type="ECO:0000313" key="2">
    <source>
        <dbReference type="EMBL" id="MBI3126718.1"/>
    </source>
</evidence>
<evidence type="ECO:0000259" key="1">
    <source>
        <dbReference type="Pfam" id="PF05876"/>
    </source>
</evidence>
<feature type="domain" description="Phage terminase large subunit GpA ATPase" evidence="1">
    <location>
        <begin position="73"/>
        <end position="278"/>
    </location>
</feature>
<dbReference type="Pfam" id="PF05876">
    <property type="entry name" value="GpA_ATPase"/>
    <property type="match status" value="1"/>
</dbReference>
<dbReference type="Proteomes" id="UP000782312">
    <property type="component" value="Unassembled WGS sequence"/>
</dbReference>
<evidence type="ECO:0000313" key="3">
    <source>
        <dbReference type="Proteomes" id="UP000782312"/>
    </source>
</evidence>